<dbReference type="RefSeq" id="WP_120104356.1">
    <property type="nucleotide sequence ID" value="NZ_CP028884.1"/>
</dbReference>
<evidence type="ECO:0000256" key="3">
    <source>
        <dbReference type="ARBA" id="ARBA00022840"/>
    </source>
</evidence>
<dbReference type="SMART" id="SM00382">
    <property type="entry name" value="AAA"/>
    <property type="match status" value="1"/>
</dbReference>
<evidence type="ECO:0000256" key="2">
    <source>
        <dbReference type="ARBA" id="ARBA00022741"/>
    </source>
</evidence>
<dbReference type="InterPro" id="IPR003593">
    <property type="entry name" value="AAA+_ATPase"/>
</dbReference>
<evidence type="ECO:0000313" key="5">
    <source>
        <dbReference type="EMBL" id="AYE36434.1"/>
    </source>
</evidence>
<dbReference type="SUPFAM" id="SSF52540">
    <property type="entry name" value="P-loop containing nucleoside triphosphate hydrolases"/>
    <property type="match status" value="1"/>
</dbReference>
<dbReference type="EMBL" id="CP028884">
    <property type="protein sequence ID" value="AYE36434.1"/>
    <property type="molecule type" value="Genomic_DNA"/>
</dbReference>
<dbReference type="CDD" id="cd03230">
    <property type="entry name" value="ABC_DR_subfamily_A"/>
    <property type="match status" value="1"/>
</dbReference>
<dbReference type="OrthoDB" id="9804819at2"/>
<keyword evidence="3 5" id="KW-0067">ATP-binding</keyword>
<name>A0A386PL93_9SPIR</name>
<organism evidence="5 6">
    <name type="scientific">Borrelia turcica IST7</name>
    <dbReference type="NCBI Taxonomy" id="1104446"/>
    <lineage>
        <taxon>Bacteria</taxon>
        <taxon>Pseudomonadati</taxon>
        <taxon>Spirochaetota</taxon>
        <taxon>Spirochaetia</taxon>
        <taxon>Spirochaetales</taxon>
        <taxon>Borreliaceae</taxon>
        <taxon>Borrelia</taxon>
    </lineage>
</organism>
<dbReference type="InterPro" id="IPR051782">
    <property type="entry name" value="ABC_Transporter_VariousFunc"/>
</dbReference>
<evidence type="ECO:0000256" key="1">
    <source>
        <dbReference type="ARBA" id="ARBA00022448"/>
    </source>
</evidence>
<accession>A0A386PL93</accession>
<sequence>MSIECLDVSFSYGGHEIYSDLNLVFSRPQTYLILGKNGVGKTTLLKLISGLLSSSDGKILFNSLSVFPRNPLNLEKLFFVPEEFKLPNLSLNDYYKSLSIFYPNFQEENFKEYLFKFELDISLKFASSSYGQKKKSIIAVAIATNTPVLIFDEPTNGLDIASKNVFRSVISSLKNRMVFVTGHNVRDLVDIVDHLTIIDNKNVLFSNSISYINENYKVKIVDKLTGEELYYEEVRDGFRALYLESGFSDNDVDLEFFFLYVTSGKVRDFADV</sequence>
<dbReference type="KEGG" id="btur:DB313_03005"/>
<feature type="domain" description="ABC transporter" evidence="4">
    <location>
        <begin position="3"/>
        <end position="225"/>
    </location>
</feature>
<dbReference type="PANTHER" id="PTHR42939">
    <property type="entry name" value="ABC TRANSPORTER ATP-BINDING PROTEIN ALBC-RELATED"/>
    <property type="match status" value="1"/>
</dbReference>
<evidence type="ECO:0000313" key="6">
    <source>
        <dbReference type="Proteomes" id="UP000275571"/>
    </source>
</evidence>
<protein>
    <submittedName>
        <fullName evidence="5">ABC transporter ATP-binding protein</fullName>
    </submittedName>
</protein>
<dbReference type="GO" id="GO:0016887">
    <property type="term" value="F:ATP hydrolysis activity"/>
    <property type="evidence" value="ECO:0007669"/>
    <property type="project" value="InterPro"/>
</dbReference>
<dbReference type="AlphaFoldDB" id="A0A386PL93"/>
<dbReference type="PANTHER" id="PTHR42939:SF1">
    <property type="entry name" value="ABC TRANSPORTER ATP-BINDING PROTEIN ALBC-RELATED"/>
    <property type="match status" value="1"/>
</dbReference>
<keyword evidence="6" id="KW-1185">Reference proteome</keyword>
<dbReference type="InterPro" id="IPR027417">
    <property type="entry name" value="P-loop_NTPase"/>
</dbReference>
<evidence type="ECO:0000259" key="4">
    <source>
        <dbReference type="PROSITE" id="PS50893"/>
    </source>
</evidence>
<dbReference type="PROSITE" id="PS50893">
    <property type="entry name" value="ABC_TRANSPORTER_2"/>
    <property type="match status" value="1"/>
</dbReference>
<dbReference type="Pfam" id="PF00005">
    <property type="entry name" value="ABC_tran"/>
    <property type="match status" value="1"/>
</dbReference>
<proteinExistence type="predicted"/>
<dbReference type="Proteomes" id="UP000275571">
    <property type="component" value="Chromosome"/>
</dbReference>
<dbReference type="GO" id="GO:0005524">
    <property type="term" value="F:ATP binding"/>
    <property type="evidence" value="ECO:0007669"/>
    <property type="project" value="UniProtKB-KW"/>
</dbReference>
<dbReference type="Gene3D" id="3.40.50.300">
    <property type="entry name" value="P-loop containing nucleotide triphosphate hydrolases"/>
    <property type="match status" value="1"/>
</dbReference>
<gene>
    <name evidence="5" type="ORF">DB313_03005</name>
</gene>
<keyword evidence="2" id="KW-0547">Nucleotide-binding</keyword>
<reference evidence="5 6" key="1">
    <citation type="journal article" date="2018" name="Infect. Genet. Evol.">
        <title>Genome-wide analysis of Borrelia turcica and 'Candidatus Borrelia tachyglossi' shows relapsing fever-like genomes with unique genomic links to Lyme disease Borrelia.</title>
        <authorList>
            <person name="Gofton A.W."/>
            <person name="Margos G."/>
            <person name="Fingerle V."/>
            <person name="Hepner S."/>
            <person name="Loh S.M."/>
            <person name="Ryan U."/>
            <person name="Irwin P."/>
            <person name="Oskam C.L."/>
        </authorList>
    </citation>
    <scope>NUCLEOTIDE SEQUENCE [LARGE SCALE GENOMIC DNA]</scope>
    <source>
        <strain evidence="5 6">IST7</strain>
    </source>
</reference>
<keyword evidence="1" id="KW-0813">Transport</keyword>
<dbReference type="InterPro" id="IPR003439">
    <property type="entry name" value="ABC_transporter-like_ATP-bd"/>
</dbReference>